<reference evidence="1 2" key="1">
    <citation type="submission" date="2014-11" db="EMBL/GenBank/DDBJ databases">
        <title>Genetic blueprint of the zoonotic pathogen Toxocara canis.</title>
        <authorList>
            <person name="Zhu X.-Q."/>
            <person name="Korhonen P.K."/>
            <person name="Cai H."/>
            <person name="Young N.D."/>
            <person name="Nejsum P."/>
            <person name="von Samson-Himmelstjerna G."/>
            <person name="Boag P.R."/>
            <person name="Tan P."/>
            <person name="Li Q."/>
            <person name="Min J."/>
            <person name="Yang Y."/>
            <person name="Wang X."/>
            <person name="Fang X."/>
            <person name="Hall R.S."/>
            <person name="Hofmann A."/>
            <person name="Sternberg P.W."/>
            <person name="Jex A.R."/>
            <person name="Gasser R.B."/>
        </authorList>
    </citation>
    <scope>NUCLEOTIDE SEQUENCE [LARGE SCALE GENOMIC DNA]</scope>
    <source>
        <strain evidence="1">PN_DK_2014</strain>
    </source>
</reference>
<feature type="non-terminal residue" evidence="1">
    <location>
        <position position="119"/>
    </location>
</feature>
<dbReference type="Proteomes" id="UP000031036">
    <property type="component" value="Unassembled WGS sequence"/>
</dbReference>
<sequence length="119" mass="14013">MRAIFAHIDCSNGISAFRSLFSIDPFIFFSHYYLSWPHKQELDAVFCKLVCSLVLIGVMQENLVTYLRISRMCLGEMNCGGEFFHRNYCNFWQSQIGTNRNGRCQFRFYCPSDNFTVYQ</sequence>
<gene>
    <name evidence="1" type="ORF">Tcan_00874</name>
</gene>
<accession>A0A0B2VUY4</accession>
<comment type="caution">
    <text evidence="1">The sequence shown here is derived from an EMBL/GenBank/DDBJ whole genome shotgun (WGS) entry which is preliminary data.</text>
</comment>
<protein>
    <submittedName>
        <fullName evidence="1">Uncharacterized protein</fullName>
    </submittedName>
</protein>
<dbReference type="EMBL" id="JPKZ01000437">
    <property type="protein sequence ID" value="KHN87346.1"/>
    <property type="molecule type" value="Genomic_DNA"/>
</dbReference>
<organism evidence="1 2">
    <name type="scientific">Toxocara canis</name>
    <name type="common">Canine roundworm</name>
    <dbReference type="NCBI Taxonomy" id="6265"/>
    <lineage>
        <taxon>Eukaryota</taxon>
        <taxon>Metazoa</taxon>
        <taxon>Ecdysozoa</taxon>
        <taxon>Nematoda</taxon>
        <taxon>Chromadorea</taxon>
        <taxon>Rhabditida</taxon>
        <taxon>Spirurina</taxon>
        <taxon>Ascaridomorpha</taxon>
        <taxon>Ascaridoidea</taxon>
        <taxon>Toxocaridae</taxon>
        <taxon>Toxocara</taxon>
    </lineage>
</organism>
<dbReference type="AlphaFoldDB" id="A0A0B2VUY4"/>
<proteinExistence type="predicted"/>
<evidence type="ECO:0000313" key="1">
    <source>
        <dbReference type="EMBL" id="KHN87346.1"/>
    </source>
</evidence>
<name>A0A0B2VUY4_TOXCA</name>
<evidence type="ECO:0000313" key="2">
    <source>
        <dbReference type="Proteomes" id="UP000031036"/>
    </source>
</evidence>
<keyword evidence="2" id="KW-1185">Reference proteome</keyword>